<evidence type="ECO:0000313" key="4">
    <source>
        <dbReference type="Proteomes" id="UP001501787"/>
    </source>
</evidence>
<feature type="transmembrane region" description="Helical" evidence="1">
    <location>
        <begin position="172"/>
        <end position="205"/>
    </location>
</feature>
<dbReference type="InterPro" id="IPR047798">
    <property type="entry name" value="BPSS1780-like"/>
</dbReference>
<reference evidence="4" key="1">
    <citation type="journal article" date="2019" name="Int. J. Syst. Evol. Microbiol.">
        <title>The Global Catalogue of Microorganisms (GCM) 10K type strain sequencing project: providing services to taxonomists for standard genome sequencing and annotation.</title>
        <authorList>
            <consortium name="The Broad Institute Genomics Platform"/>
            <consortium name="The Broad Institute Genome Sequencing Center for Infectious Disease"/>
            <person name="Wu L."/>
            <person name="Ma J."/>
        </authorList>
    </citation>
    <scope>NUCLEOTIDE SEQUENCE [LARGE SCALE GENOMIC DNA]</scope>
    <source>
        <strain evidence="4">JCM 16343</strain>
    </source>
</reference>
<keyword evidence="4" id="KW-1185">Reference proteome</keyword>
<sequence>MLKKNVWLWLGVVFTMSVVVTLFSIVPILGILMGLISLVFTGGLMKAAAAQARGETPTFGYLFSAFETHFKPLLILALLYLLGLVIVFTVMFGFFLLLAVAGALDSLLIADNMSMNTLLVLLLAALALSAPILALLMSLWFAPPLIVLHDLAPLKAMEKSLQASLRNWRPMLVMGVVFCAIFMILAMFTLGIGMLAAMPMVVLMYYTSYRDIWTDQPLSVNE</sequence>
<keyword evidence="1" id="KW-0472">Membrane</keyword>
<name>A0ABP3F9R4_9GAMM</name>
<dbReference type="InterPro" id="IPR057169">
    <property type="entry name" value="DUF7847"/>
</dbReference>
<feature type="transmembrane region" description="Helical" evidence="1">
    <location>
        <begin position="73"/>
        <end position="98"/>
    </location>
</feature>
<dbReference type="EMBL" id="BAAAFR010000001">
    <property type="protein sequence ID" value="GAA0309567.1"/>
    <property type="molecule type" value="Genomic_DNA"/>
</dbReference>
<dbReference type="NCBIfam" id="NF041043">
    <property type="entry name" value="BPSS1780_fam"/>
    <property type="match status" value="1"/>
</dbReference>
<protein>
    <recommendedName>
        <fullName evidence="2">DUF7847 domain-containing protein</fullName>
    </recommendedName>
</protein>
<keyword evidence="1" id="KW-1133">Transmembrane helix</keyword>
<accession>A0ABP3F9R4</accession>
<comment type="caution">
    <text evidence="3">The sequence shown here is derived from an EMBL/GenBank/DDBJ whole genome shotgun (WGS) entry which is preliminary data.</text>
</comment>
<evidence type="ECO:0000313" key="3">
    <source>
        <dbReference type="EMBL" id="GAA0309567.1"/>
    </source>
</evidence>
<dbReference type="Proteomes" id="UP001501787">
    <property type="component" value="Unassembled WGS sequence"/>
</dbReference>
<dbReference type="Pfam" id="PF25231">
    <property type="entry name" value="DUF7847"/>
    <property type="match status" value="1"/>
</dbReference>
<feature type="domain" description="DUF7847" evidence="2">
    <location>
        <begin position="15"/>
        <end position="197"/>
    </location>
</feature>
<keyword evidence="1" id="KW-0812">Transmembrane</keyword>
<feature type="transmembrane region" description="Helical" evidence="1">
    <location>
        <begin position="118"/>
        <end position="151"/>
    </location>
</feature>
<organism evidence="3 4">
    <name type="scientific">Psychrobacter aestuarii</name>
    <dbReference type="NCBI Taxonomy" id="556327"/>
    <lineage>
        <taxon>Bacteria</taxon>
        <taxon>Pseudomonadati</taxon>
        <taxon>Pseudomonadota</taxon>
        <taxon>Gammaproteobacteria</taxon>
        <taxon>Moraxellales</taxon>
        <taxon>Moraxellaceae</taxon>
        <taxon>Psychrobacter</taxon>
    </lineage>
</organism>
<feature type="transmembrane region" description="Helical" evidence="1">
    <location>
        <begin position="6"/>
        <end position="36"/>
    </location>
</feature>
<gene>
    <name evidence="3" type="ORF">GCM10009129_03450</name>
</gene>
<evidence type="ECO:0000256" key="1">
    <source>
        <dbReference type="SAM" id="Phobius"/>
    </source>
</evidence>
<evidence type="ECO:0000259" key="2">
    <source>
        <dbReference type="Pfam" id="PF25231"/>
    </source>
</evidence>
<proteinExistence type="predicted"/>